<dbReference type="PANTHER" id="PTHR46796">
    <property type="entry name" value="HTH-TYPE TRANSCRIPTIONAL ACTIVATOR RHAS-RELATED"/>
    <property type="match status" value="1"/>
</dbReference>
<keyword evidence="8" id="KW-1185">Reference proteome</keyword>
<sequence length="289" mass="31603">MILARQPRSPTLAPLVESLWTYDGQLAHGFERMLPSGRMQLLVNLHEDAFRDYRLDGRLAHETRGVAIQGAHTAPRVVDTASQRSICGVSFAPASASPFLGMPASELTGKLVDLYEIWGRDGTILRERLLQAPTPAARLDVLEAALLARARASKPRDEAAAVACSLLMGGASVRAVGVRLGLSPRRLIERFQGHVGIKPKLFARIARFQRVLESAGGELTWATLAGEHGFSDQAHLVREFRAFSGATPVAYRPRSDEARNHVPLDERQFPSIRGGPPRGTLRQCPQTKP</sequence>
<dbReference type="Pfam" id="PF20240">
    <property type="entry name" value="DUF6597"/>
    <property type="match status" value="1"/>
</dbReference>
<dbReference type="EMBL" id="BJVY01000024">
    <property type="protein sequence ID" value="GEL72392.1"/>
    <property type="molecule type" value="Genomic_DNA"/>
</dbReference>
<reference evidence="6 9" key="2">
    <citation type="submission" date="2019-07" db="EMBL/GenBank/DDBJ databases">
        <title>Whole genome shotgun sequence of Myxococcus virescens NBRC 100334.</title>
        <authorList>
            <person name="Hosoyama A."/>
            <person name="Uohara A."/>
            <person name="Ohji S."/>
            <person name="Ichikawa N."/>
        </authorList>
    </citation>
    <scope>NUCLEOTIDE SEQUENCE [LARGE SCALE GENOMIC DNA]</scope>
    <source>
        <strain evidence="6 9">NBRC 100334</strain>
    </source>
</reference>
<evidence type="ECO:0000256" key="4">
    <source>
        <dbReference type="SAM" id="MobiDB-lite"/>
    </source>
</evidence>
<dbReference type="EMBL" id="FNAJ01000019">
    <property type="protein sequence ID" value="SDF07145.1"/>
    <property type="molecule type" value="Genomic_DNA"/>
</dbReference>
<dbReference type="InterPro" id="IPR046532">
    <property type="entry name" value="DUF6597"/>
</dbReference>
<dbReference type="PANTHER" id="PTHR46796:SF15">
    <property type="entry name" value="BLL1074 PROTEIN"/>
    <property type="match status" value="1"/>
</dbReference>
<keyword evidence="1" id="KW-0805">Transcription regulation</keyword>
<evidence type="ECO:0000259" key="5">
    <source>
        <dbReference type="PROSITE" id="PS01124"/>
    </source>
</evidence>
<dbReference type="Gene3D" id="1.10.10.60">
    <property type="entry name" value="Homeodomain-like"/>
    <property type="match status" value="1"/>
</dbReference>
<comment type="caution">
    <text evidence="6">The sequence shown here is derived from an EMBL/GenBank/DDBJ whole genome shotgun (WGS) entry which is preliminary data.</text>
</comment>
<name>A0A511HFR7_9BACT</name>
<evidence type="ECO:0000313" key="8">
    <source>
        <dbReference type="Proteomes" id="UP000198717"/>
    </source>
</evidence>
<dbReference type="GO" id="GO:0043565">
    <property type="term" value="F:sequence-specific DNA binding"/>
    <property type="evidence" value="ECO:0007669"/>
    <property type="project" value="InterPro"/>
</dbReference>
<gene>
    <name evidence="6" type="ORF">MVI01_41760</name>
    <name evidence="7" type="ORF">SAMN04488504_11947</name>
</gene>
<accession>A0A511HFR7</accession>
<evidence type="ECO:0000313" key="6">
    <source>
        <dbReference type="EMBL" id="GEL72392.1"/>
    </source>
</evidence>
<dbReference type="InterPro" id="IPR018060">
    <property type="entry name" value="HTH_AraC"/>
</dbReference>
<evidence type="ECO:0000313" key="9">
    <source>
        <dbReference type="Proteomes" id="UP000321224"/>
    </source>
</evidence>
<keyword evidence="3" id="KW-0804">Transcription</keyword>
<reference evidence="7 8" key="1">
    <citation type="submission" date="2016-10" db="EMBL/GenBank/DDBJ databases">
        <authorList>
            <person name="Varghese N."/>
            <person name="Submissions S."/>
        </authorList>
    </citation>
    <scope>NUCLEOTIDE SEQUENCE [LARGE SCALE GENOMIC DNA]</scope>
    <source>
        <strain evidence="7 8">DSM 2260</strain>
    </source>
</reference>
<dbReference type="SMART" id="SM00342">
    <property type="entry name" value="HTH_ARAC"/>
    <property type="match status" value="1"/>
</dbReference>
<evidence type="ECO:0000313" key="7">
    <source>
        <dbReference type="EMBL" id="SDF07145.1"/>
    </source>
</evidence>
<feature type="compositionally biased region" description="Basic and acidic residues" evidence="4">
    <location>
        <begin position="253"/>
        <end position="268"/>
    </location>
</feature>
<dbReference type="Pfam" id="PF12833">
    <property type="entry name" value="HTH_18"/>
    <property type="match status" value="1"/>
</dbReference>
<feature type="domain" description="HTH araC/xylS-type" evidence="5">
    <location>
        <begin position="157"/>
        <end position="254"/>
    </location>
</feature>
<proteinExistence type="predicted"/>
<dbReference type="Proteomes" id="UP000198717">
    <property type="component" value="Unassembled WGS sequence"/>
</dbReference>
<dbReference type="SUPFAM" id="SSF46689">
    <property type="entry name" value="Homeodomain-like"/>
    <property type="match status" value="1"/>
</dbReference>
<feature type="region of interest" description="Disordered" evidence="4">
    <location>
        <begin position="252"/>
        <end position="289"/>
    </location>
</feature>
<dbReference type="InterPro" id="IPR009057">
    <property type="entry name" value="Homeodomain-like_sf"/>
</dbReference>
<evidence type="ECO:0000256" key="1">
    <source>
        <dbReference type="ARBA" id="ARBA00023015"/>
    </source>
</evidence>
<evidence type="ECO:0000256" key="2">
    <source>
        <dbReference type="ARBA" id="ARBA00023125"/>
    </source>
</evidence>
<dbReference type="Proteomes" id="UP000321224">
    <property type="component" value="Unassembled WGS sequence"/>
</dbReference>
<dbReference type="AlphaFoldDB" id="A0A511HFR7"/>
<dbReference type="InterPro" id="IPR050204">
    <property type="entry name" value="AraC_XylS_family_regulators"/>
</dbReference>
<protein>
    <submittedName>
        <fullName evidence="7">Transcriptional regulator, AraC family</fullName>
    </submittedName>
</protein>
<evidence type="ECO:0000256" key="3">
    <source>
        <dbReference type="ARBA" id="ARBA00023163"/>
    </source>
</evidence>
<keyword evidence="2" id="KW-0238">DNA-binding</keyword>
<dbReference type="GO" id="GO:0003700">
    <property type="term" value="F:DNA-binding transcription factor activity"/>
    <property type="evidence" value="ECO:0007669"/>
    <property type="project" value="InterPro"/>
</dbReference>
<dbReference type="PROSITE" id="PS01124">
    <property type="entry name" value="HTH_ARAC_FAMILY_2"/>
    <property type="match status" value="1"/>
</dbReference>
<organism evidence="6 9">
    <name type="scientific">Myxococcus virescens</name>
    <dbReference type="NCBI Taxonomy" id="83456"/>
    <lineage>
        <taxon>Bacteria</taxon>
        <taxon>Pseudomonadati</taxon>
        <taxon>Myxococcota</taxon>
        <taxon>Myxococcia</taxon>
        <taxon>Myxococcales</taxon>
        <taxon>Cystobacterineae</taxon>
        <taxon>Myxococcaceae</taxon>
        <taxon>Myxococcus</taxon>
    </lineage>
</organism>